<feature type="domain" description="AB hydrolase-1" evidence="1">
    <location>
        <begin position="56"/>
        <end position="302"/>
    </location>
</feature>
<proteinExistence type="predicted"/>
<keyword evidence="3" id="KW-1185">Reference proteome</keyword>
<dbReference type="InterPro" id="IPR000073">
    <property type="entry name" value="AB_hydrolase_1"/>
</dbReference>
<evidence type="ECO:0000259" key="1">
    <source>
        <dbReference type="Pfam" id="PF12697"/>
    </source>
</evidence>
<gene>
    <name evidence="2" type="ORF">E8K88_11025</name>
</gene>
<name>A0A4S5BNW1_9BURK</name>
<dbReference type="SUPFAM" id="SSF53474">
    <property type="entry name" value="alpha/beta-Hydrolases"/>
    <property type="match status" value="1"/>
</dbReference>
<dbReference type="RefSeq" id="WP_136406723.1">
    <property type="nucleotide sequence ID" value="NZ_SSWX01000013.1"/>
</dbReference>
<dbReference type="Pfam" id="PF12697">
    <property type="entry name" value="Abhydrolase_6"/>
    <property type="match status" value="1"/>
</dbReference>
<dbReference type="AlphaFoldDB" id="A0A4S5BNW1"/>
<protein>
    <submittedName>
        <fullName evidence="2">Alpha/beta hydrolase</fullName>
    </submittedName>
</protein>
<dbReference type="PANTHER" id="PTHR43689:SF8">
    <property type="entry name" value="ALPHA_BETA-HYDROLASES SUPERFAMILY PROTEIN"/>
    <property type="match status" value="1"/>
</dbReference>
<organism evidence="2 3">
    <name type="scientific">Lampropedia aestuarii</name>
    <dbReference type="NCBI Taxonomy" id="2562762"/>
    <lineage>
        <taxon>Bacteria</taxon>
        <taxon>Pseudomonadati</taxon>
        <taxon>Pseudomonadota</taxon>
        <taxon>Betaproteobacteria</taxon>
        <taxon>Burkholderiales</taxon>
        <taxon>Comamonadaceae</taxon>
        <taxon>Lampropedia</taxon>
    </lineage>
</organism>
<dbReference type="GO" id="GO:0016787">
    <property type="term" value="F:hydrolase activity"/>
    <property type="evidence" value="ECO:0007669"/>
    <property type="project" value="UniProtKB-KW"/>
</dbReference>
<evidence type="ECO:0000313" key="3">
    <source>
        <dbReference type="Proteomes" id="UP000306236"/>
    </source>
</evidence>
<dbReference type="Proteomes" id="UP000306236">
    <property type="component" value="Unassembled WGS sequence"/>
</dbReference>
<dbReference type="InterPro" id="IPR029058">
    <property type="entry name" value="AB_hydrolase_fold"/>
</dbReference>
<dbReference type="EMBL" id="SSWX01000013">
    <property type="protein sequence ID" value="THJ32813.1"/>
    <property type="molecule type" value="Genomic_DNA"/>
</dbReference>
<reference evidence="2 3" key="1">
    <citation type="submission" date="2019-04" db="EMBL/GenBank/DDBJ databases">
        <title>Lampropedia sp YIM MLB12 draf genome.</title>
        <authorList>
            <person name="Wang Y.-X."/>
        </authorList>
    </citation>
    <scope>NUCLEOTIDE SEQUENCE [LARGE SCALE GENOMIC DNA]</scope>
    <source>
        <strain evidence="2 3">YIM MLB12</strain>
    </source>
</reference>
<dbReference type="PANTHER" id="PTHR43689">
    <property type="entry name" value="HYDROLASE"/>
    <property type="match status" value="1"/>
</dbReference>
<comment type="caution">
    <text evidence="2">The sequence shown here is derived from an EMBL/GenBank/DDBJ whole genome shotgun (WGS) entry which is preliminary data.</text>
</comment>
<accession>A0A4S5BNW1</accession>
<dbReference type="OrthoDB" id="9780765at2"/>
<keyword evidence="2" id="KW-0378">Hydrolase</keyword>
<evidence type="ECO:0000313" key="2">
    <source>
        <dbReference type="EMBL" id="THJ32813.1"/>
    </source>
</evidence>
<sequence length="319" mass="33531">MTSPIAAPAPTDAPNPSAAQLEDLEATFGLFNIRMADGAVVSARDTVAGLVQAPVLVALHGIGSGSASWLELARIFNLQRRLLAWDAPGYGESSPLAQAQPQATAYAQQLQRLLAALSIGDFVLVGHSLGALSAAAFTASMVPGLIPRALVLISPALGYGSAARVAEGQRVRAQRLASIEDPGIAAMAAARYSHLLSAQASGNAKAWVHWNMARLQPQGYRQATELLCGDDLLRYCRAIEAQRQRKGSPLYRLPVHIWTGSADAITTPSQCQQVADVFSEPLGLIEGAGHACYVEQPHAVAERLNQVLATLSSTTANGV</sequence>
<dbReference type="Gene3D" id="3.40.50.1820">
    <property type="entry name" value="alpha/beta hydrolase"/>
    <property type="match status" value="1"/>
</dbReference>